<dbReference type="EMBL" id="BARS01005064">
    <property type="protein sequence ID" value="GAF68189.1"/>
    <property type="molecule type" value="Genomic_DNA"/>
</dbReference>
<dbReference type="GO" id="GO:0016787">
    <property type="term" value="F:hydrolase activity"/>
    <property type="evidence" value="ECO:0007669"/>
    <property type="project" value="UniProtKB-KW"/>
</dbReference>
<evidence type="ECO:0000313" key="9">
    <source>
        <dbReference type="EMBL" id="GAF68189.1"/>
    </source>
</evidence>
<proteinExistence type="inferred from homology"/>
<evidence type="ECO:0000256" key="6">
    <source>
        <dbReference type="ARBA" id="ARBA00023268"/>
    </source>
</evidence>
<dbReference type="InterPro" id="IPR045865">
    <property type="entry name" value="ACT-like_dom_sf"/>
</dbReference>
<evidence type="ECO:0000259" key="7">
    <source>
        <dbReference type="PROSITE" id="PS51671"/>
    </source>
</evidence>
<keyword evidence="1" id="KW-0808">Transferase</keyword>
<keyword evidence="3" id="KW-0677">Repeat</keyword>
<evidence type="ECO:0008006" key="10">
    <source>
        <dbReference type="Google" id="ProtNLM"/>
    </source>
</evidence>
<dbReference type="PANTHER" id="PTHR47320:SF1">
    <property type="entry name" value="BIFUNCTIONAL URIDYLYLTRANSFERASE_URIDYLYL-REMOVING ENZYME"/>
    <property type="match status" value="1"/>
</dbReference>
<dbReference type="AlphaFoldDB" id="X0RH39"/>
<dbReference type="Gene3D" id="1.10.3090.10">
    <property type="entry name" value="cca-adding enzyme, domain 2"/>
    <property type="match status" value="1"/>
</dbReference>
<evidence type="ECO:0000256" key="4">
    <source>
        <dbReference type="ARBA" id="ARBA00022801"/>
    </source>
</evidence>
<dbReference type="HAMAP" id="MF_00277">
    <property type="entry name" value="PII_uridylyl_transf"/>
    <property type="match status" value="1"/>
</dbReference>
<feature type="non-terminal residue" evidence="9">
    <location>
        <position position="1"/>
    </location>
</feature>
<keyword evidence="5" id="KW-0460">Magnesium</keyword>
<dbReference type="PROSITE" id="PS51831">
    <property type="entry name" value="HD"/>
    <property type="match status" value="1"/>
</dbReference>
<dbReference type="PROSITE" id="PS51671">
    <property type="entry name" value="ACT"/>
    <property type="match status" value="1"/>
</dbReference>
<feature type="non-terminal residue" evidence="9">
    <location>
        <position position="444"/>
    </location>
</feature>
<sequence>RNLDITGEATSVIERNLHKLDASLPENPDVRTVFHELIDMRKGLGKAFRLMHEHGLLTKLIPEFGNIGWHYQYNYYHAYTTDEHSIRVVEFLEKIALGKLSKVPELSEIMADVPAKGALYLAGLLHDIGKGKGRGHSLRGERMAARALERLGFDERTVDLVKFLIREHLAMTHTSQRRDMEDEDTINDFLKRAGSTGRLRMLTLLTFADLLALSENALTDWKKALLLRLYNKTMMLLDRGYEELSGKSVQHVISSVRRSNLETLPKHTIREHLEQLPDQYIRVTSPSHIRAHIRGITRMQNRGVWASFRHNGDVTLLTVITRDYPKALSDICGSITSSDINIIGAQIFTRNDGIIIDTFLVVDDKGCSMIVPENQKTFKKNLSSVVNGEASVTELIRHHVHRWKRRKRKVIFSKPRVRIHNDISSRYTVIDVFATDYTGLLYDV</sequence>
<dbReference type="InterPro" id="IPR002912">
    <property type="entry name" value="ACT_dom"/>
</dbReference>
<feature type="domain" description="ACT" evidence="7">
    <location>
        <begin position="316"/>
        <end position="397"/>
    </location>
</feature>
<dbReference type="Pfam" id="PF01966">
    <property type="entry name" value="HD"/>
    <property type="match status" value="1"/>
</dbReference>
<evidence type="ECO:0000256" key="2">
    <source>
        <dbReference type="ARBA" id="ARBA00022695"/>
    </source>
</evidence>
<gene>
    <name evidence="9" type="ORF">S01H1_09917</name>
</gene>
<keyword evidence="2" id="KW-0548">Nucleotidyltransferase</keyword>
<evidence type="ECO:0000256" key="5">
    <source>
        <dbReference type="ARBA" id="ARBA00022842"/>
    </source>
</evidence>
<name>X0RH39_9ZZZZ</name>
<keyword evidence="4" id="KW-0378">Hydrolase</keyword>
<evidence type="ECO:0000256" key="1">
    <source>
        <dbReference type="ARBA" id="ARBA00022679"/>
    </source>
</evidence>
<comment type="caution">
    <text evidence="9">The sequence shown here is derived from an EMBL/GenBank/DDBJ whole genome shotgun (WGS) entry which is preliminary data.</text>
</comment>
<accession>X0RH39</accession>
<dbReference type="PANTHER" id="PTHR47320">
    <property type="entry name" value="BIFUNCTIONAL URIDYLYLTRANSFERASE/URIDYLYL-REMOVING ENZYME"/>
    <property type="match status" value="1"/>
</dbReference>
<keyword evidence="6" id="KW-0511">Multifunctional enzyme</keyword>
<dbReference type="GO" id="GO:0008773">
    <property type="term" value="F:[protein-PII] uridylyltransferase activity"/>
    <property type="evidence" value="ECO:0007669"/>
    <property type="project" value="InterPro"/>
</dbReference>
<dbReference type="CDD" id="cd00077">
    <property type="entry name" value="HDc"/>
    <property type="match status" value="1"/>
</dbReference>
<reference evidence="9" key="1">
    <citation type="journal article" date="2014" name="Front. Microbiol.">
        <title>High frequency of phylogenetically diverse reductive dehalogenase-homologous genes in deep subseafloor sedimentary metagenomes.</title>
        <authorList>
            <person name="Kawai M."/>
            <person name="Futagami T."/>
            <person name="Toyoda A."/>
            <person name="Takaki Y."/>
            <person name="Nishi S."/>
            <person name="Hori S."/>
            <person name="Arai W."/>
            <person name="Tsubouchi T."/>
            <person name="Morono Y."/>
            <person name="Uchiyama I."/>
            <person name="Ito T."/>
            <person name="Fujiyama A."/>
            <person name="Inagaki F."/>
            <person name="Takami H."/>
        </authorList>
    </citation>
    <scope>NUCLEOTIDE SEQUENCE</scope>
    <source>
        <strain evidence="9">Expedition CK06-06</strain>
    </source>
</reference>
<evidence type="ECO:0000259" key="8">
    <source>
        <dbReference type="PROSITE" id="PS51831"/>
    </source>
</evidence>
<protein>
    <recommendedName>
        <fullName evidence="10">HD domain-containing protein</fullName>
    </recommendedName>
</protein>
<dbReference type="InterPro" id="IPR003607">
    <property type="entry name" value="HD/PDEase_dom"/>
</dbReference>
<evidence type="ECO:0000256" key="3">
    <source>
        <dbReference type="ARBA" id="ARBA00022737"/>
    </source>
</evidence>
<dbReference type="InterPro" id="IPR006674">
    <property type="entry name" value="HD_domain"/>
</dbReference>
<organism evidence="9">
    <name type="scientific">marine sediment metagenome</name>
    <dbReference type="NCBI Taxonomy" id="412755"/>
    <lineage>
        <taxon>unclassified sequences</taxon>
        <taxon>metagenomes</taxon>
        <taxon>ecological metagenomes</taxon>
    </lineage>
</organism>
<dbReference type="SUPFAM" id="SSF55021">
    <property type="entry name" value="ACT-like"/>
    <property type="match status" value="1"/>
</dbReference>
<feature type="domain" description="HD" evidence="8">
    <location>
        <begin position="81"/>
        <end position="214"/>
    </location>
</feature>
<dbReference type="InterPro" id="IPR010043">
    <property type="entry name" value="UTase/UR"/>
</dbReference>
<dbReference type="SMART" id="SM00471">
    <property type="entry name" value="HDc"/>
    <property type="match status" value="1"/>
</dbReference>
<dbReference type="SUPFAM" id="SSF109604">
    <property type="entry name" value="HD-domain/PDEase-like"/>
    <property type="match status" value="1"/>
</dbReference>